<dbReference type="PRINTS" id="PR00502">
    <property type="entry name" value="NUDIXFAMILY"/>
</dbReference>
<dbReference type="InterPro" id="IPR000086">
    <property type="entry name" value="NUDIX_hydrolase_dom"/>
</dbReference>
<dbReference type="PANTHER" id="PTHR43736">
    <property type="entry name" value="ADP-RIBOSE PYROPHOSPHATASE"/>
    <property type="match status" value="1"/>
</dbReference>
<dbReference type="InterPro" id="IPR020476">
    <property type="entry name" value="Nudix_hydrolase"/>
</dbReference>
<dbReference type="InterPro" id="IPR015797">
    <property type="entry name" value="NUDIX_hydrolase-like_dom_sf"/>
</dbReference>
<dbReference type="Pfam" id="PF00293">
    <property type="entry name" value="NUDIX"/>
    <property type="match status" value="1"/>
</dbReference>
<accession>A0A194V987</accession>
<evidence type="ECO:0000313" key="5">
    <source>
        <dbReference type="Proteomes" id="UP000078576"/>
    </source>
</evidence>
<dbReference type="GO" id="GO:0016787">
    <property type="term" value="F:hydrolase activity"/>
    <property type="evidence" value="ECO:0007669"/>
    <property type="project" value="UniProtKB-KW"/>
</dbReference>
<comment type="similarity">
    <text evidence="2">Belongs to the Nudix hydrolase family.</text>
</comment>
<evidence type="ECO:0000313" key="4">
    <source>
        <dbReference type="EMBL" id="KUI60381.1"/>
    </source>
</evidence>
<dbReference type="SUPFAM" id="SSF55811">
    <property type="entry name" value="Nudix"/>
    <property type="match status" value="1"/>
</dbReference>
<dbReference type="Proteomes" id="UP000078576">
    <property type="component" value="Unassembled WGS sequence"/>
</dbReference>
<dbReference type="PANTHER" id="PTHR43736:SF1">
    <property type="entry name" value="DIHYDRONEOPTERIN TRIPHOSPHATE DIPHOSPHATASE"/>
    <property type="match status" value="1"/>
</dbReference>
<proteinExistence type="inferred from homology"/>
<dbReference type="PROSITE" id="PS51462">
    <property type="entry name" value="NUDIX"/>
    <property type="match status" value="1"/>
</dbReference>
<dbReference type="CDD" id="cd02883">
    <property type="entry name" value="NUDIX_Hydrolase"/>
    <property type="match status" value="1"/>
</dbReference>
<gene>
    <name evidence="4" type="ORF">VP1G_07582</name>
</gene>
<organism evidence="4 5">
    <name type="scientific">Cytospora mali</name>
    <name type="common">Apple Valsa canker fungus</name>
    <name type="synonym">Valsa mali</name>
    <dbReference type="NCBI Taxonomy" id="578113"/>
    <lineage>
        <taxon>Eukaryota</taxon>
        <taxon>Fungi</taxon>
        <taxon>Dikarya</taxon>
        <taxon>Ascomycota</taxon>
        <taxon>Pezizomycotina</taxon>
        <taxon>Sordariomycetes</taxon>
        <taxon>Sordariomycetidae</taxon>
        <taxon>Diaporthales</taxon>
        <taxon>Cytosporaceae</taxon>
        <taxon>Cytospora</taxon>
    </lineage>
</organism>
<keyword evidence="1 2" id="KW-0378">Hydrolase</keyword>
<sequence length="210" mass="23400">MAPAPPPPASFTFPPSLSPFNVSKEDYLSKLNEDAATKLDHLATGAIVFSSHHTDQQDRIILVQRASHDSMPNRWEIPGGAVDDGEKILDGLAREVWEESGLKVKKMEAAVWEGQMFHTTRGKRVCKFTFVVEAENSGEVKLDPNEHQDYVWATEEECQAKRVVRSEEGKGATELVFTTAPQEAAILRAFAWRKENRGASIPVYNHVRAA</sequence>
<dbReference type="OrthoDB" id="276276at2759"/>
<reference evidence="5" key="1">
    <citation type="submission" date="2014-12" db="EMBL/GenBank/DDBJ databases">
        <title>Genome Sequence of Valsa Canker Pathogens Uncovers a Specific Adaption of Colonization on Woody Bark.</title>
        <authorList>
            <person name="Yin Z."/>
            <person name="Liu H."/>
            <person name="Gao X."/>
            <person name="Li Z."/>
            <person name="Song N."/>
            <person name="Ke X."/>
            <person name="Dai Q."/>
            <person name="Wu Y."/>
            <person name="Sun Y."/>
            <person name="Xu J.-R."/>
            <person name="Kang Z.K."/>
            <person name="Wang L."/>
            <person name="Huang L."/>
        </authorList>
    </citation>
    <scope>NUCLEOTIDE SEQUENCE [LARGE SCALE GENOMIC DNA]</scope>
    <source>
        <strain evidence="5">SXYL134</strain>
    </source>
</reference>
<keyword evidence="5" id="KW-1185">Reference proteome</keyword>
<evidence type="ECO:0000256" key="2">
    <source>
        <dbReference type="RuleBase" id="RU003476"/>
    </source>
</evidence>
<dbReference type="AlphaFoldDB" id="A0A194V987"/>
<dbReference type="Gene3D" id="3.90.79.10">
    <property type="entry name" value="Nucleoside Triphosphate Pyrophosphohydrolase"/>
    <property type="match status" value="1"/>
</dbReference>
<protein>
    <submittedName>
        <fullName evidence="4">MutT-like protein</fullName>
    </submittedName>
</protein>
<dbReference type="PROSITE" id="PS00893">
    <property type="entry name" value="NUDIX_BOX"/>
    <property type="match status" value="1"/>
</dbReference>
<evidence type="ECO:0000256" key="1">
    <source>
        <dbReference type="ARBA" id="ARBA00022801"/>
    </source>
</evidence>
<evidence type="ECO:0000259" key="3">
    <source>
        <dbReference type="PROSITE" id="PS51462"/>
    </source>
</evidence>
<dbReference type="InterPro" id="IPR020084">
    <property type="entry name" value="NUDIX_hydrolase_CS"/>
</dbReference>
<dbReference type="EMBL" id="KN714749">
    <property type="protein sequence ID" value="KUI60381.1"/>
    <property type="molecule type" value="Genomic_DNA"/>
</dbReference>
<feature type="domain" description="Nudix hydrolase" evidence="3">
    <location>
        <begin position="39"/>
        <end position="177"/>
    </location>
</feature>
<name>A0A194V987_CYTMA</name>